<feature type="repeat" description="CHCR" evidence="5">
    <location>
        <begin position="559"/>
        <end position="729"/>
    </location>
</feature>
<dbReference type="GO" id="GO:0006886">
    <property type="term" value="P:intracellular protein transport"/>
    <property type="evidence" value="ECO:0007669"/>
    <property type="project" value="UniProtKB-UniRule"/>
</dbReference>
<dbReference type="Proteomes" id="UP000663879">
    <property type="component" value="Unassembled WGS sequence"/>
</dbReference>
<feature type="domain" description="CNH" evidence="6">
    <location>
        <begin position="23"/>
        <end position="298"/>
    </location>
</feature>
<dbReference type="InterPro" id="IPR032914">
    <property type="entry name" value="Vam6/VPS39/TRAP1"/>
</dbReference>
<accession>A0A813MEP7</accession>
<dbReference type="Pfam" id="PF00780">
    <property type="entry name" value="CNH"/>
    <property type="match status" value="1"/>
</dbReference>
<dbReference type="Pfam" id="PF10367">
    <property type="entry name" value="zf-Vps39_C"/>
    <property type="match status" value="1"/>
</dbReference>
<comment type="caution">
    <text evidence="7">The sequence shown here is derived from an EMBL/GenBank/DDBJ whole genome shotgun (WGS) entry which is preliminary data.</text>
</comment>
<dbReference type="SUPFAM" id="SSF50978">
    <property type="entry name" value="WD40 repeat-like"/>
    <property type="match status" value="1"/>
</dbReference>
<proteinExistence type="predicted"/>
<dbReference type="OrthoDB" id="10258882at2759"/>
<dbReference type="AlphaFoldDB" id="A0A813MEP7"/>
<dbReference type="PANTHER" id="PTHR12894">
    <property type="entry name" value="CNH DOMAIN CONTAINING"/>
    <property type="match status" value="1"/>
</dbReference>
<evidence type="ECO:0000256" key="4">
    <source>
        <dbReference type="ARBA" id="ARBA00022927"/>
    </source>
</evidence>
<dbReference type="GO" id="GO:0006914">
    <property type="term" value="P:autophagy"/>
    <property type="evidence" value="ECO:0007669"/>
    <property type="project" value="TreeGrafter"/>
</dbReference>
<sequence length="855" mass="99288">MSSLMKVFDQVPVVKRLDGSLKNSQITCFTYSNTILYIGTNDGYILRYSINKSNYLGENVGFKSELIDFNQVNQRKTISMLSIVSRIQKILCLSDSILYPLNFEDLQPSSLFSILKNKNVTSYCFNERYIENKSELSILCVCIRGKTLQFYFIREGDVTFNKEISLPGVCTQMSMNQNYVCAACDNNYMIINLLNSNIQILFPYDPEQITPYIEPYLQDEFLLNCQGDLGMFATSDGQTTRPPVAWSSNTVKFQISPPYVLCLRNDSSIKVYNITDSKLRQEINNLGNVKFIKYVNEEKCLFWSTNNEIFALTPLSIISQVEQLLAKKMIDEAINLYEISSPNISKDDFEQQLRKIKIKAGFIEFFENDSISKSETLFLEANVDFKLLACMIPGLLPNFQPTDDLSQKYVSFLKDDSKIKSLKKLLIELMTKLKTVNKNEEFVNVLFRLCSELRDDLFNKLEFFSNLPIKSCLQNIDILKQANKYHAIGLIRKLANQNEEAFEIWKDLVELKKVDPNFPGFNFLIDQISSCNDHQLVWKYVDWAMGIDQTKGVEIFTKRSSDELNSERMRVDFILENLQKYKTAYLIYLDFLVNTKNLKNEKYVTQLLGIYLEKIIDLLKIKEESRSPDWSKELEKERLSFQNILETTANFKAQSILVQIKEFENVLQAECAILYGKIEEHEKALKILVYNLGDYKAATNYCLKNSNDSLKTRKNLFNILFSIYLNPTYSERERFLKPTLDLMNSKLIIYFDIPKLLDMIPNNWSLKLTGDFLQNVLSHNLFRKRTKLVEKNLATNYKFYLQTVLFSLKKEQLYVDDDTKCQKCHRPFDSTVLVRQPSGKLSHKSCKVDSKSPKV</sequence>
<keyword evidence="8" id="KW-1185">Reference proteome</keyword>
<dbReference type="PROSITE" id="PS50236">
    <property type="entry name" value="CHCR"/>
    <property type="match status" value="1"/>
</dbReference>
<evidence type="ECO:0000313" key="7">
    <source>
        <dbReference type="EMBL" id="CAF0716807.1"/>
    </source>
</evidence>
<organism evidence="7 8">
    <name type="scientific">Brachionus calyciflorus</name>
    <dbReference type="NCBI Taxonomy" id="104777"/>
    <lineage>
        <taxon>Eukaryota</taxon>
        <taxon>Metazoa</taxon>
        <taxon>Spiralia</taxon>
        <taxon>Gnathifera</taxon>
        <taxon>Rotifera</taxon>
        <taxon>Eurotatoria</taxon>
        <taxon>Monogononta</taxon>
        <taxon>Pseudotrocha</taxon>
        <taxon>Ploima</taxon>
        <taxon>Brachionidae</taxon>
        <taxon>Brachionus</taxon>
    </lineage>
</organism>
<reference evidence="7" key="1">
    <citation type="submission" date="2021-02" db="EMBL/GenBank/DDBJ databases">
        <authorList>
            <person name="Nowell W R."/>
        </authorList>
    </citation>
    <scope>NUCLEOTIDE SEQUENCE</scope>
    <source>
        <strain evidence="7">Ploen Becks lab</strain>
    </source>
</reference>
<gene>
    <name evidence="7" type="ORF">OXX778_LOCUS1742</name>
</gene>
<dbReference type="EMBL" id="CAJNOC010000120">
    <property type="protein sequence ID" value="CAF0716807.1"/>
    <property type="molecule type" value="Genomic_DNA"/>
</dbReference>
<dbReference type="InterPro" id="IPR000547">
    <property type="entry name" value="Clathrin_H-chain/VPS_repeat"/>
</dbReference>
<comment type="subcellular location">
    <subcellularLocation>
        <location evidence="1">Cytoplasm</location>
    </subcellularLocation>
</comment>
<dbReference type="InterPro" id="IPR036322">
    <property type="entry name" value="WD40_repeat_dom_sf"/>
</dbReference>
<protein>
    <recommendedName>
        <fullName evidence="6">CNH domain-containing protein</fullName>
    </recommendedName>
</protein>
<keyword evidence="2" id="KW-0813">Transport</keyword>
<evidence type="ECO:0000256" key="5">
    <source>
        <dbReference type="PROSITE-ProRule" id="PRU01006"/>
    </source>
</evidence>
<dbReference type="GO" id="GO:0034058">
    <property type="term" value="P:endosomal vesicle fusion"/>
    <property type="evidence" value="ECO:0007669"/>
    <property type="project" value="TreeGrafter"/>
</dbReference>
<dbReference type="PANTHER" id="PTHR12894:SF27">
    <property type="entry name" value="TRANSFORMING GROWTH FACTOR-BETA RECEPTOR-ASSOCIATED PROTEIN 1"/>
    <property type="match status" value="1"/>
</dbReference>
<evidence type="ECO:0000256" key="2">
    <source>
        <dbReference type="ARBA" id="ARBA00022448"/>
    </source>
</evidence>
<keyword evidence="4" id="KW-0653">Protein transport</keyword>
<dbReference type="GO" id="GO:0016020">
    <property type="term" value="C:membrane"/>
    <property type="evidence" value="ECO:0007669"/>
    <property type="project" value="TreeGrafter"/>
</dbReference>
<dbReference type="GO" id="GO:0005737">
    <property type="term" value="C:cytoplasm"/>
    <property type="evidence" value="ECO:0007669"/>
    <property type="project" value="UniProtKB-SubCell"/>
</dbReference>
<evidence type="ECO:0000256" key="1">
    <source>
        <dbReference type="ARBA" id="ARBA00004496"/>
    </source>
</evidence>
<dbReference type="InterPro" id="IPR001180">
    <property type="entry name" value="CNH_dom"/>
</dbReference>
<evidence type="ECO:0000313" key="8">
    <source>
        <dbReference type="Proteomes" id="UP000663879"/>
    </source>
</evidence>
<evidence type="ECO:0000259" key="6">
    <source>
        <dbReference type="PROSITE" id="PS50219"/>
    </source>
</evidence>
<keyword evidence="3" id="KW-0963">Cytoplasm</keyword>
<name>A0A813MEP7_9BILA</name>
<evidence type="ECO:0000256" key="3">
    <source>
        <dbReference type="ARBA" id="ARBA00022490"/>
    </source>
</evidence>
<dbReference type="InterPro" id="IPR019453">
    <property type="entry name" value="VPS39/TGFA1_Znf"/>
</dbReference>
<dbReference type="PROSITE" id="PS50219">
    <property type="entry name" value="CNH"/>
    <property type="match status" value="1"/>
</dbReference>